<evidence type="ECO:0000256" key="1">
    <source>
        <dbReference type="SAM" id="MobiDB-lite"/>
    </source>
</evidence>
<feature type="region of interest" description="Disordered" evidence="1">
    <location>
        <begin position="1"/>
        <end position="29"/>
    </location>
</feature>
<evidence type="ECO:0000259" key="2">
    <source>
        <dbReference type="Pfam" id="PF03732"/>
    </source>
</evidence>
<dbReference type="AlphaFoldDB" id="A0A3L6PUF7"/>
<reference evidence="4" key="1">
    <citation type="journal article" date="2019" name="Nat. Commun.">
        <title>The genome of broomcorn millet.</title>
        <authorList>
            <person name="Zou C."/>
            <person name="Miki D."/>
            <person name="Li D."/>
            <person name="Tang Q."/>
            <person name="Xiao L."/>
            <person name="Rajput S."/>
            <person name="Deng P."/>
            <person name="Jia W."/>
            <person name="Huang R."/>
            <person name="Zhang M."/>
            <person name="Sun Y."/>
            <person name="Hu J."/>
            <person name="Fu X."/>
            <person name="Schnable P.S."/>
            <person name="Li F."/>
            <person name="Zhang H."/>
            <person name="Feng B."/>
            <person name="Zhu X."/>
            <person name="Liu R."/>
            <person name="Schnable J.C."/>
            <person name="Zhu J.-K."/>
            <person name="Zhang H."/>
        </authorList>
    </citation>
    <scope>NUCLEOTIDE SEQUENCE [LARGE SCALE GENOMIC DNA]</scope>
</reference>
<dbReference type="Pfam" id="PF03732">
    <property type="entry name" value="Retrotrans_gag"/>
    <property type="match status" value="1"/>
</dbReference>
<dbReference type="EMBL" id="PQIB02000015">
    <property type="protein sequence ID" value="RLM65332.1"/>
    <property type="molecule type" value="Genomic_DNA"/>
</dbReference>
<name>A0A3L6PUF7_PANMI</name>
<feature type="domain" description="Retrotransposon gag" evidence="2">
    <location>
        <begin position="80"/>
        <end position="170"/>
    </location>
</feature>
<evidence type="ECO:0000313" key="4">
    <source>
        <dbReference type="Proteomes" id="UP000275267"/>
    </source>
</evidence>
<comment type="caution">
    <text evidence="3">The sequence shown here is derived from an EMBL/GenBank/DDBJ whole genome shotgun (WGS) entry which is preliminary data.</text>
</comment>
<sequence>MKNLKKKTTEADGATIEGSRHRDKPSSPLTLELEKAQWPARSNAVSLPQYDWDSNPREFLLKYEATMELNGGGSSIKENAFVMAMQGPTQHWYASIPRRHIYSWSQLRSKLLTSFGGLKTEELTSCDFHNCKQGKKETLQEYMQRIIKMRSRAPNVADLTIIEAAIGGLHLGPCGEYLDICKPRTVRELFDIMQEYCKSD</sequence>
<dbReference type="Proteomes" id="UP000275267">
    <property type="component" value="Unassembled WGS sequence"/>
</dbReference>
<dbReference type="PANTHER" id="PTHR33223">
    <property type="entry name" value="CCHC-TYPE DOMAIN-CONTAINING PROTEIN"/>
    <property type="match status" value="1"/>
</dbReference>
<dbReference type="OrthoDB" id="693243at2759"/>
<keyword evidence="4" id="KW-1185">Reference proteome</keyword>
<proteinExistence type="predicted"/>
<gene>
    <name evidence="3" type="ORF">C2845_PM16G04390</name>
</gene>
<dbReference type="InterPro" id="IPR005162">
    <property type="entry name" value="Retrotrans_gag_dom"/>
</dbReference>
<protein>
    <submittedName>
        <fullName evidence="3">Polyprotein</fullName>
    </submittedName>
</protein>
<organism evidence="3 4">
    <name type="scientific">Panicum miliaceum</name>
    <name type="common">Proso millet</name>
    <name type="synonym">Broomcorn millet</name>
    <dbReference type="NCBI Taxonomy" id="4540"/>
    <lineage>
        <taxon>Eukaryota</taxon>
        <taxon>Viridiplantae</taxon>
        <taxon>Streptophyta</taxon>
        <taxon>Embryophyta</taxon>
        <taxon>Tracheophyta</taxon>
        <taxon>Spermatophyta</taxon>
        <taxon>Magnoliopsida</taxon>
        <taxon>Liliopsida</taxon>
        <taxon>Poales</taxon>
        <taxon>Poaceae</taxon>
        <taxon>PACMAD clade</taxon>
        <taxon>Panicoideae</taxon>
        <taxon>Panicodae</taxon>
        <taxon>Paniceae</taxon>
        <taxon>Panicinae</taxon>
        <taxon>Panicum</taxon>
        <taxon>Panicum sect. Panicum</taxon>
    </lineage>
</organism>
<dbReference type="STRING" id="4540.A0A3L6PUF7"/>
<dbReference type="PANTHER" id="PTHR33223:SF10">
    <property type="entry name" value="AMINOTRANSFERASE-LIKE PLANT MOBILE DOMAIN-CONTAINING PROTEIN"/>
    <property type="match status" value="1"/>
</dbReference>
<accession>A0A3L6PUF7</accession>
<evidence type="ECO:0000313" key="3">
    <source>
        <dbReference type="EMBL" id="RLM65332.1"/>
    </source>
</evidence>